<protein>
    <submittedName>
        <fullName evidence="1">Uncharacterized protein</fullName>
    </submittedName>
</protein>
<comment type="caution">
    <text evidence="1">The sequence shown here is derived from an EMBL/GenBank/DDBJ whole genome shotgun (WGS) entry which is preliminary data.</text>
</comment>
<gene>
    <name evidence="1" type="ORF">GCM10022295_01000</name>
</gene>
<reference evidence="2" key="1">
    <citation type="journal article" date="2019" name="Int. J. Syst. Evol. Microbiol.">
        <title>The Global Catalogue of Microorganisms (GCM) 10K type strain sequencing project: providing services to taxonomists for standard genome sequencing and annotation.</title>
        <authorList>
            <consortium name="The Broad Institute Genomics Platform"/>
            <consortium name="The Broad Institute Genome Sequencing Center for Infectious Disease"/>
            <person name="Wu L."/>
            <person name="Ma J."/>
        </authorList>
    </citation>
    <scope>NUCLEOTIDE SEQUENCE [LARGE SCALE GENOMIC DNA]</scope>
    <source>
        <strain evidence="2">JCM 17656</strain>
    </source>
</reference>
<evidence type="ECO:0000313" key="1">
    <source>
        <dbReference type="EMBL" id="GAA3523313.1"/>
    </source>
</evidence>
<organism evidence="1 2">
    <name type="scientific">Streptomyces osmaniensis</name>
    <dbReference type="NCBI Taxonomy" id="593134"/>
    <lineage>
        <taxon>Bacteria</taxon>
        <taxon>Bacillati</taxon>
        <taxon>Actinomycetota</taxon>
        <taxon>Actinomycetes</taxon>
        <taxon>Kitasatosporales</taxon>
        <taxon>Streptomycetaceae</taxon>
        <taxon>Streptomyces</taxon>
    </lineage>
</organism>
<dbReference type="Proteomes" id="UP001500707">
    <property type="component" value="Unassembled WGS sequence"/>
</dbReference>
<sequence length="112" mass="12188">MLVRAFQLLEECADGSPACDAFDLATTARALLTLYQHPGPLGEPTGAGEIAEEIRRQLREACRAPIADGKPYEWRTFDSHSGEGIHGYVHTELCVARPPLLVPVPPHGLCLQ</sequence>
<accession>A0ABP6UV98</accession>
<name>A0ABP6UV98_9ACTN</name>
<evidence type="ECO:0000313" key="2">
    <source>
        <dbReference type="Proteomes" id="UP001500707"/>
    </source>
</evidence>
<keyword evidence="2" id="KW-1185">Reference proteome</keyword>
<dbReference type="EMBL" id="BAABCE010000001">
    <property type="protein sequence ID" value="GAA3523313.1"/>
    <property type="molecule type" value="Genomic_DNA"/>
</dbReference>
<proteinExistence type="predicted"/>